<dbReference type="GO" id="GO:0051537">
    <property type="term" value="F:2 iron, 2 sulfur cluster binding"/>
    <property type="evidence" value="ECO:0007669"/>
    <property type="project" value="UniProtKB-KW"/>
</dbReference>
<dbReference type="EMBL" id="UOFU01000071">
    <property type="protein sequence ID" value="VAW95401.1"/>
    <property type="molecule type" value="Genomic_DNA"/>
</dbReference>
<evidence type="ECO:0000256" key="3">
    <source>
        <dbReference type="ARBA" id="ARBA00023004"/>
    </source>
</evidence>
<proteinExistence type="predicted"/>
<organism evidence="6">
    <name type="scientific">hydrothermal vent metagenome</name>
    <dbReference type="NCBI Taxonomy" id="652676"/>
    <lineage>
        <taxon>unclassified sequences</taxon>
        <taxon>metagenomes</taxon>
        <taxon>ecological metagenomes</taxon>
    </lineage>
</organism>
<name>A0A3B0ZUJ2_9ZZZZ</name>
<dbReference type="InterPro" id="IPR052950">
    <property type="entry name" value="CISD"/>
</dbReference>
<keyword evidence="2" id="KW-0479">Metal-binding</keyword>
<evidence type="ECO:0000259" key="5">
    <source>
        <dbReference type="SMART" id="SM00704"/>
    </source>
</evidence>
<dbReference type="InterPro" id="IPR042216">
    <property type="entry name" value="MitoNEET_CISD"/>
</dbReference>
<dbReference type="GO" id="GO:0005737">
    <property type="term" value="C:cytoplasm"/>
    <property type="evidence" value="ECO:0007669"/>
    <property type="project" value="UniProtKB-ARBA"/>
</dbReference>
<sequence length="78" mass="8304">MSMNDKNEPYAIEVKAGESAWVCTCNHTGTPPFCDGSHNDVPGASGPEEHKAEKDETVYICGCGKSNNGIYCDGSHNP</sequence>
<evidence type="ECO:0000256" key="1">
    <source>
        <dbReference type="ARBA" id="ARBA00022714"/>
    </source>
</evidence>
<evidence type="ECO:0000313" key="6">
    <source>
        <dbReference type="EMBL" id="VAW95401.1"/>
    </source>
</evidence>
<protein>
    <recommendedName>
        <fullName evidence="5">Iron-binding zinc finger CDGSH type domain-containing protein</fullName>
    </recommendedName>
</protein>
<dbReference type="Pfam" id="PF09360">
    <property type="entry name" value="zf-CDGSH"/>
    <property type="match status" value="2"/>
</dbReference>
<keyword evidence="3" id="KW-0408">Iron</keyword>
<dbReference type="InterPro" id="IPR018967">
    <property type="entry name" value="FeS-contain_CDGSH-typ"/>
</dbReference>
<evidence type="ECO:0000256" key="4">
    <source>
        <dbReference type="ARBA" id="ARBA00023014"/>
    </source>
</evidence>
<keyword evidence="4" id="KW-0411">Iron-sulfur</keyword>
<dbReference type="Gene3D" id="3.40.5.90">
    <property type="entry name" value="CDGSH iron-sulfur domain, mitoNEET-type"/>
    <property type="match status" value="2"/>
</dbReference>
<dbReference type="AlphaFoldDB" id="A0A3B0ZUJ2"/>
<dbReference type="GO" id="GO:0046872">
    <property type="term" value="F:metal ion binding"/>
    <property type="evidence" value="ECO:0007669"/>
    <property type="project" value="UniProtKB-KW"/>
</dbReference>
<dbReference type="SMART" id="SM00704">
    <property type="entry name" value="ZnF_CDGSH"/>
    <property type="match status" value="2"/>
</dbReference>
<reference evidence="6" key="1">
    <citation type="submission" date="2018-06" db="EMBL/GenBank/DDBJ databases">
        <authorList>
            <person name="Zhirakovskaya E."/>
        </authorList>
    </citation>
    <scope>NUCLEOTIDE SEQUENCE</scope>
</reference>
<dbReference type="PANTHER" id="PTHR46491:SF3">
    <property type="entry name" value="CDGSH IRON-SULFUR DOMAIN-CONTAINING PROTEIN 3, MITOCHONDRIAL"/>
    <property type="match status" value="1"/>
</dbReference>
<gene>
    <name evidence="6" type="ORF">MNBD_GAMMA20-1518</name>
</gene>
<feature type="domain" description="Iron-binding zinc finger CDGSH type" evidence="5">
    <location>
        <begin position="45"/>
        <end position="78"/>
    </location>
</feature>
<dbReference type="PANTHER" id="PTHR46491">
    <property type="entry name" value="CDGSH IRON SULFUR DOMAIN PROTEIN HOMOLOG"/>
    <property type="match status" value="1"/>
</dbReference>
<feature type="domain" description="Iron-binding zinc finger CDGSH type" evidence="5">
    <location>
        <begin position="7"/>
        <end position="44"/>
    </location>
</feature>
<accession>A0A3B0ZUJ2</accession>
<evidence type="ECO:0000256" key="2">
    <source>
        <dbReference type="ARBA" id="ARBA00022723"/>
    </source>
</evidence>
<keyword evidence="1" id="KW-0001">2Fe-2S</keyword>